<dbReference type="InterPro" id="IPR010090">
    <property type="entry name" value="Phage_tape_meas"/>
</dbReference>
<gene>
    <name evidence="4" type="ORF">CA984_03660</name>
</gene>
<dbReference type="Proteomes" id="UP000194761">
    <property type="component" value="Unassembled WGS sequence"/>
</dbReference>
<dbReference type="EMBL" id="NGFP01000009">
    <property type="protein sequence ID" value="OUC99316.1"/>
    <property type="molecule type" value="Genomic_DNA"/>
</dbReference>
<evidence type="ECO:0000313" key="4">
    <source>
        <dbReference type="EMBL" id="OUC99316.1"/>
    </source>
</evidence>
<feature type="domain" description="Phage tail tape measure protein" evidence="3">
    <location>
        <begin position="228"/>
        <end position="430"/>
    </location>
</feature>
<organism evidence="4 5">
    <name type="scientific">Streptosporangium minutum</name>
    <dbReference type="NCBI Taxonomy" id="569862"/>
    <lineage>
        <taxon>Bacteria</taxon>
        <taxon>Bacillati</taxon>
        <taxon>Actinomycetota</taxon>
        <taxon>Actinomycetes</taxon>
        <taxon>Streptosporangiales</taxon>
        <taxon>Streptosporangiaceae</taxon>
        <taxon>Streptosporangium</taxon>
    </lineage>
</organism>
<feature type="compositionally biased region" description="Gly residues" evidence="2">
    <location>
        <begin position="1051"/>
        <end position="1066"/>
    </location>
</feature>
<evidence type="ECO:0000256" key="1">
    <source>
        <dbReference type="SAM" id="Coils"/>
    </source>
</evidence>
<feature type="coiled-coil region" evidence="1">
    <location>
        <begin position="915"/>
        <end position="976"/>
    </location>
</feature>
<keyword evidence="5" id="KW-1185">Reference proteome</keyword>
<feature type="region of interest" description="Disordered" evidence="2">
    <location>
        <begin position="1051"/>
        <end position="1076"/>
    </location>
</feature>
<comment type="caution">
    <text evidence="4">The sequence shown here is derived from an EMBL/GenBank/DDBJ whole genome shotgun (WGS) entry which is preliminary data.</text>
</comment>
<sequence>MALTVGELVAYAQLDKSDFTSGTRAIGSDLTRLQSSTSSSMASMESTVTKSLAEIERSIADGLDPAEAIRDLDRLEAALDAGLDEMLAEADAFAAELDAAIDEAFDRLDDDAQQAGQRAGDELVDGLRAGVRDAERVARESGEDAGRGLGDGVEETGRGRMSGVGDTLMTGLKGLGWAAAGAAIGAALMSGLESAMDAESAKAKLYAQLGTTGAESEKLGQAAGELYAQAYGDSVGEVAEALSAVGSTLVDLDMTNTATLQSMGAKALDVAKIFDLDVNNAVASVGILLKTGLAKDSTEAFDLITTGLQRVPAAVREDLLEASDEYSVFFQSLGISGREGFGILAEAAKGGKIQLDKAGDALKEFRIRSVDMSDGSVKAYKALGLNAEDMAKKILAGGPAAKTAFQQILDGILSIDDPVKKEQVAVALFGTQFEDLGNIDALAALRPMTNSLGDVGGAAQRAGDQLHDTAANKIEEFKRGLETGVVNVIGGSVLPALESLGNGFQLSGALETVQEWAGQLGEIWDSVVADVTEWVSANQETIDGWRTKLEEGFSSVKEIVTEVLTTLGELWDEYGDTIITSVTFLVDTFLNIWNAFWGIVSGLFKTIKGILTGDFDEMKDGLLKIWDSLWGLAEDTVTTGLNAIAGFMGTTWEQLKSDASAAWDRLVAAVTSKVSELIADVKALPGKIKAVFANAGTWLLQIGMDLIQGLINGVKAKAQEVVNTVSGIAKSMIDTAKRVIDSNSPSKEFEKIGKWTVQGLVIGLTKEEGSVKSTVEKMVETIKTAFKSQPDVAEGLIDFVRTGNRNLESLALQREALVEKLAAAKEYAKKVAGTAEEWASITGLKAEDIGGAGDMASELKNKASAINEFANNIQTLAKRGLNKKIIQDIIDAGVEKGASFAEMLVGSDGSEIKALNKAQAAVDKASKKLGKASADAMFDTGKKAGEGYLKGLEESLKDLDKQMKKIVDALVKAIKKELKIKSPSQVMAEIGVFTMAGLIEGVQSMESSTIGAMTGLVGRAVSATSDAAIGSIGKAASTVAKQTINTAGGSVTGGGGIPAPPGGWGGTPPPAGSQGGVTVTMHDTVIREEADVAKVGAQFGFEYSLRGAV</sequence>
<dbReference type="RefSeq" id="WP_086568059.1">
    <property type="nucleotide sequence ID" value="NZ_NGFP01000009.1"/>
</dbReference>
<name>A0A243RVV2_9ACTN</name>
<evidence type="ECO:0000313" key="5">
    <source>
        <dbReference type="Proteomes" id="UP000194761"/>
    </source>
</evidence>
<evidence type="ECO:0000256" key="2">
    <source>
        <dbReference type="SAM" id="MobiDB-lite"/>
    </source>
</evidence>
<dbReference type="Pfam" id="PF10145">
    <property type="entry name" value="PhageMin_Tail"/>
    <property type="match status" value="1"/>
</dbReference>
<evidence type="ECO:0000259" key="3">
    <source>
        <dbReference type="Pfam" id="PF10145"/>
    </source>
</evidence>
<dbReference type="AlphaFoldDB" id="A0A243RVV2"/>
<protein>
    <recommendedName>
        <fullName evidence="3">Phage tail tape measure protein domain-containing protein</fullName>
    </recommendedName>
</protein>
<feature type="region of interest" description="Disordered" evidence="2">
    <location>
        <begin position="136"/>
        <end position="163"/>
    </location>
</feature>
<proteinExistence type="predicted"/>
<reference evidence="4 5" key="1">
    <citation type="submission" date="2017-05" db="EMBL/GenBank/DDBJ databases">
        <title>Biotechnological potential of actinobacteria isolated from South African environments.</title>
        <authorList>
            <person name="Le Roes-Hill M."/>
            <person name="Prins A."/>
            <person name="Durrell K.A."/>
        </authorList>
    </citation>
    <scope>NUCLEOTIDE SEQUENCE [LARGE SCALE GENOMIC DNA]</scope>
    <source>
        <strain evidence="4">M26</strain>
    </source>
</reference>
<feature type="compositionally biased region" description="Basic and acidic residues" evidence="2">
    <location>
        <begin position="136"/>
        <end position="146"/>
    </location>
</feature>
<accession>A0A243RVV2</accession>
<keyword evidence="1" id="KW-0175">Coiled coil</keyword>